<dbReference type="Proteomes" id="UP000663866">
    <property type="component" value="Unassembled WGS sequence"/>
</dbReference>
<comment type="function">
    <text evidence="3">PPIases accelerate the folding of proteins. It catalyzes the cis-trans isomerization of proline imidic peptide bonds in oligopeptides.</text>
</comment>
<sequence length="179" mass="20456">MREVLPPMLMKHDLLLSSNTFASHTCVYFDFSIKRKIIGRMVFRLYNNVPQTTENFRSLCVGDKHLCYVGSKLTHVFPQYLIRGNDFINIFSLLLLLLFNLIGGDITNFDGSGGECIYGKTFAHENFNNKHSKPGTLSKTNFGSNTNNSQFFIAYIGLPFFDDTYERIEDICDGSHDQK</sequence>
<evidence type="ECO:0000256" key="2">
    <source>
        <dbReference type="ARBA" id="ARBA00023235"/>
    </source>
</evidence>
<dbReference type="PANTHER" id="PTHR11071">
    <property type="entry name" value="PEPTIDYL-PROLYL CIS-TRANS ISOMERASE"/>
    <property type="match status" value="1"/>
</dbReference>
<name>A0A820NW78_9BILA</name>
<evidence type="ECO:0000256" key="1">
    <source>
        <dbReference type="ARBA" id="ARBA00023110"/>
    </source>
</evidence>
<evidence type="ECO:0000313" key="5">
    <source>
        <dbReference type="EMBL" id="CAF4394915.1"/>
    </source>
</evidence>
<dbReference type="InterPro" id="IPR024936">
    <property type="entry name" value="Cyclophilin-type_PPIase"/>
</dbReference>
<dbReference type="EMBL" id="CAJOBG010040161">
    <property type="protein sequence ID" value="CAF4394915.1"/>
    <property type="molecule type" value="Genomic_DNA"/>
</dbReference>
<comment type="caution">
    <text evidence="5">The sequence shown here is derived from an EMBL/GenBank/DDBJ whole genome shotgun (WGS) entry which is preliminary data.</text>
</comment>
<dbReference type="InterPro" id="IPR002130">
    <property type="entry name" value="Cyclophilin-type_PPIase_dom"/>
</dbReference>
<comment type="catalytic activity">
    <reaction evidence="3">
        <text>[protein]-peptidylproline (omega=180) = [protein]-peptidylproline (omega=0)</text>
        <dbReference type="Rhea" id="RHEA:16237"/>
        <dbReference type="Rhea" id="RHEA-COMP:10747"/>
        <dbReference type="Rhea" id="RHEA-COMP:10748"/>
        <dbReference type="ChEBI" id="CHEBI:83833"/>
        <dbReference type="ChEBI" id="CHEBI:83834"/>
        <dbReference type="EC" id="5.2.1.8"/>
    </reaction>
</comment>
<reference evidence="5" key="1">
    <citation type="submission" date="2021-02" db="EMBL/GenBank/DDBJ databases">
        <authorList>
            <person name="Nowell W R."/>
        </authorList>
    </citation>
    <scope>NUCLEOTIDE SEQUENCE</scope>
</reference>
<evidence type="ECO:0000256" key="3">
    <source>
        <dbReference type="RuleBase" id="RU363019"/>
    </source>
</evidence>
<evidence type="ECO:0000313" key="6">
    <source>
        <dbReference type="Proteomes" id="UP000663866"/>
    </source>
</evidence>
<gene>
    <name evidence="5" type="ORF">OVN521_LOCUS34525</name>
</gene>
<comment type="similarity">
    <text evidence="3">Belongs to the cyclophilin-type PPIase family.</text>
</comment>
<dbReference type="PROSITE" id="PS50072">
    <property type="entry name" value="CSA_PPIASE_2"/>
    <property type="match status" value="1"/>
</dbReference>
<dbReference type="Gene3D" id="2.40.100.10">
    <property type="entry name" value="Cyclophilin-like"/>
    <property type="match status" value="1"/>
</dbReference>
<evidence type="ECO:0000259" key="4">
    <source>
        <dbReference type="PROSITE" id="PS50072"/>
    </source>
</evidence>
<dbReference type="PIRSF" id="PIRSF001467">
    <property type="entry name" value="Peptidylpro_ismrse"/>
    <property type="match status" value="1"/>
</dbReference>
<organism evidence="5 6">
    <name type="scientific">Rotaria magnacalcarata</name>
    <dbReference type="NCBI Taxonomy" id="392030"/>
    <lineage>
        <taxon>Eukaryota</taxon>
        <taxon>Metazoa</taxon>
        <taxon>Spiralia</taxon>
        <taxon>Gnathifera</taxon>
        <taxon>Rotifera</taxon>
        <taxon>Eurotatoria</taxon>
        <taxon>Bdelloidea</taxon>
        <taxon>Philodinida</taxon>
        <taxon>Philodinidae</taxon>
        <taxon>Rotaria</taxon>
    </lineage>
</organism>
<dbReference type="Pfam" id="PF00160">
    <property type="entry name" value="Pro_isomerase"/>
    <property type="match status" value="1"/>
</dbReference>
<dbReference type="GO" id="GO:0003755">
    <property type="term" value="F:peptidyl-prolyl cis-trans isomerase activity"/>
    <property type="evidence" value="ECO:0007669"/>
    <property type="project" value="UniProtKB-UniRule"/>
</dbReference>
<keyword evidence="2 3" id="KW-0413">Isomerase</keyword>
<keyword evidence="6" id="KW-1185">Reference proteome</keyword>
<keyword evidence="1 3" id="KW-0697">Rotamase</keyword>
<protein>
    <recommendedName>
        <fullName evidence="3">Peptidyl-prolyl cis-trans isomerase</fullName>
        <shortName evidence="3">PPIase</shortName>
        <ecNumber evidence="3">5.2.1.8</ecNumber>
    </recommendedName>
</protein>
<dbReference type="GO" id="GO:0005737">
    <property type="term" value="C:cytoplasm"/>
    <property type="evidence" value="ECO:0007669"/>
    <property type="project" value="TreeGrafter"/>
</dbReference>
<feature type="domain" description="PPIase cyclophilin-type" evidence="4">
    <location>
        <begin position="28"/>
        <end position="179"/>
    </location>
</feature>
<dbReference type="AlphaFoldDB" id="A0A820NW78"/>
<dbReference type="SUPFAM" id="SSF50891">
    <property type="entry name" value="Cyclophilin-like"/>
    <property type="match status" value="1"/>
</dbReference>
<proteinExistence type="inferred from homology"/>
<dbReference type="InterPro" id="IPR029000">
    <property type="entry name" value="Cyclophilin-like_dom_sf"/>
</dbReference>
<dbReference type="GO" id="GO:0016018">
    <property type="term" value="F:cyclosporin A binding"/>
    <property type="evidence" value="ECO:0007669"/>
    <property type="project" value="TreeGrafter"/>
</dbReference>
<dbReference type="EC" id="5.2.1.8" evidence="3"/>
<dbReference type="PANTHER" id="PTHR11071:SF561">
    <property type="entry name" value="PEPTIDYL-PROLYL CIS-TRANS ISOMERASE D-RELATED"/>
    <property type="match status" value="1"/>
</dbReference>
<dbReference type="GO" id="GO:0006457">
    <property type="term" value="P:protein folding"/>
    <property type="evidence" value="ECO:0007669"/>
    <property type="project" value="TreeGrafter"/>
</dbReference>
<accession>A0A820NW78</accession>
<dbReference type="PRINTS" id="PR00153">
    <property type="entry name" value="CSAPPISMRASE"/>
</dbReference>